<evidence type="ECO:0000256" key="7">
    <source>
        <dbReference type="ARBA" id="ARBA00029829"/>
    </source>
</evidence>
<comment type="subcellular location">
    <subcellularLocation>
        <location evidence="2">Cell membrane</location>
    </subcellularLocation>
    <subcellularLocation>
        <location evidence="1">Membrane</location>
        <topology evidence="1">Single-pass membrane protein</topology>
    </subcellularLocation>
</comment>
<feature type="domain" description="Anti-sigma K factor RskA C-terminal" evidence="10">
    <location>
        <begin position="119"/>
        <end position="253"/>
    </location>
</feature>
<evidence type="ECO:0000256" key="1">
    <source>
        <dbReference type="ARBA" id="ARBA00004167"/>
    </source>
</evidence>
<sequence length="261" mass="28208">METTNGNPCDHLLDCLLGEAPDEARKAFERHLPGCPSCLQQWNEMTEVWNAMPFVAEEAEPPAGLKDDVMNAIFGTERPSGAEMADAPRAVADVRTAPDAAAKTAAIARPRRIRTYGIALAAAVLLIAASIWTVSSRFDEANVVNAVDQPLYVEQTYVLNASDKSMADARGTGWIVCQGNKKKLVLNVNGLVKTNDDEAYQVWLIHEGKRRNAGTFWVDPQGSGVLVYELPQTGGEFEAIGITLEPDSRGSAPRGKKVLGT</sequence>
<feature type="transmembrane region" description="Helical" evidence="9">
    <location>
        <begin position="116"/>
        <end position="135"/>
    </location>
</feature>
<evidence type="ECO:0000313" key="11">
    <source>
        <dbReference type="EMBL" id="PYI54516.1"/>
    </source>
</evidence>
<evidence type="ECO:0000256" key="8">
    <source>
        <dbReference type="ARBA" id="ARBA00030803"/>
    </source>
</evidence>
<protein>
    <recommendedName>
        <fullName evidence="8">Regulator of SigK</fullName>
    </recommendedName>
    <alternativeName>
        <fullName evidence="7">Sigma-K anti-sigma factor RskA</fullName>
    </alternativeName>
</protein>
<dbReference type="InterPro" id="IPR041916">
    <property type="entry name" value="Anti_sigma_zinc_sf"/>
</dbReference>
<evidence type="ECO:0000256" key="6">
    <source>
        <dbReference type="ARBA" id="ARBA00023136"/>
    </source>
</evidence>
<name>A0A2V5KXG9_9BACL</name>
<keyword evidence="3" id="KW-1003">Cell membrane</keyword>
<dbReference type="PANTHER" id="PTHR37461:SF1">
    <property type="entry name" value="ANTI-SIGMA-K FACTOR RSKA"/>
    <property type="match status" value="1"/>
</dbReference>
<keyword evidence="12" id="KW-1185">Reference proteome</keyword>
<organism evidence="11 12">
    <name type="scientific">Paenibacillus flagellatus</name>
    <dbReference type="NCBI Taxonomy" id="2211139"/>
    <lineage>
        <taxon>Bacteria</taxon>
        <taxon>Bacillati</taxon>
        <taxon>Bacillota</taxon>
        <taxon>Bacilli</taxon>
        <taxon>Bacillales</taxon>
        <taxon>Paenibacillaceae</taxon>
        <taxon>Paenibacillus</taxon>
    </lineage>
</organism>
<keyword evidence="6 9" id="KW-0472">Membrane</keyword>
<reference evidence="11 12" key="1">
    <citation type="submission" date="2018-05" db="EMBL/GenBank/DDBJ databases">
        <title>Paenibacillus flagellatus sp. nov., isolated from selenium mineral soil.</title>
        <authorList>
            <person name="Dai X."/>
        </authorList>
    </citation>
    <scope>NUCLEOTIDE SEQUENCE [LARGE SCALE GENOMIC DNA]</scope>
    <source>
        <strain evidence="11 12">DXL2</strain>
    </source>
</reference>
<evidence type="ECO:0000259" key="10">
    <source>
        <dbReference type="Pfam" id="PF10099"/>
    </source>
</evidence>
<dbReference type="PANTHER" id="PTHR37461">
    <property type="entry name" value="ANTI-SIGMA-K FACTOR RSKA"/>
    <property type="match status" value="1"/>
</dbReference>
<dbReference type="InterPro" id="IPR051474">
    <property type="entry name" value="Anti-sigma-K/W_factor"/>
</dbReference>
<dbReference type="OrthoDB" id="150725at2"/>
<evidence type="ECO:0000256" key="9">
    <source>
        <dbReference type="SAM" id="Phobius"/>
    </source>
</evidence>
<gene>
    <name evidence="11" type="ORF">DLM86_13705</name>
</gene>
<accession>A0A2V5KXG9</accession>
<dbReference type="EMBL" id="QJVJ01000005">
    <property type="protein sequence ID" value="PYI54516.1"/>
    <property type="molecule type" value="Genomic_DNA"/>
</dbReference>
<evidence type="ECO:0000256" key="3">
    <source>
        <dbReference type="ARBA" id="ARBA00022475"/>
    </source>
</evidence>
<proteinExistence type="predicted"/>
<dbReference type="RefSeq" id="WP_110840573.1">
    <property type="nucleotide sequence ID" value="NZ_QJVJ01000005.1"/>
</dbReference>
<dbReference type="AlphaFoldDB" id="A0A2V5KXG9"/>
<dbReference type="Proteomes" id="UP000247476">
    <property type="component" value="Unassembled WGS sequence"/>
</dbReference>
<dbReference type="Pfam" id="PF10099">
    <property type="entry name" value="RskA_C"/>
    <property type="match status" value="1"/>
</dbReference>
<evidence type="ECO:0000256" key="4">
    <source>
        <dbReference type="ARBA" id="ARBA00022692"/>
    </source>
</evidence>
<keyword evidence="4 9" id="KW-0812">Transmembrane</keyword>
<dbReference type="GO" id="GO:0016989">
    <property type="term" value="F:sigma factor antagonist activity"/>
    <property type="evidence" value="ECO:0007669"/>
    <property type="project" value="TreeGrafter"/>
</dbReference>
<dbReference type="Gene3D" id="1.10.10.1320">
    <property type="entry name" value="Anti-sigma factor, zinc-finger domain"/>
    <property type="match status" value="1"/>
</dbReference>
<evidence type="ECO:0000256" key="2">
    <source>
        <dbReference type="ARBA" id="ARBA00004236"/>
    </source>
</evidence>
<evidence type="ECO:0000256" key="5">
    <source>
        <dbReference type="ARBA" id="ARBA00022989"/>
    </source>
</evidence>
<dbReference type="InterPro" id="IPR018764">
    <property type="entry name" value="RskA_C"/>
</dbReference>
<evidence type="ECO:0000313" key="12">
    <source>
        <dbReference type="Proteomes" id="UP000247476"/>
    </source>
</evidence>
<keyword evidence="5 9" id="KW-1133">Transmembrane helix</keyword>
<comment type="caution">
    <text evidence="11">The sequence shown here is derived from an EMBL/GenBank/DDBJ whole genome shotgun (WGS) entry which is preliminary data.</text>
</comment>
<dbReference type="GO" id="GO:0005886">
    <property type="term" value="C:plasma membrane"/>
    <property type="evidence" value="ECO:0007669"/>
    <property type="project" value="UniProtKB-SubCell"/>
</dbReference>
<dbReference type="GO" id="GO:0006417">
    <property type="term" value="P:regulation of translation"/>
    <property type="evidence" value="ECO:0007669"/>
    <property type="project" value="TreeGrafter"/>
</dbReference>